<dbReference type="PANTHER" id="PTHR43785:SF2">
    <property type="entry name" value="TYPE-1 GLUTAMINE SYNTHETASE 1"/>
    <property type="match status" value="1"/>
</dbReference>
<gene>
    <name evidence="5" type="ORF">HYG87_08445</name>
</gene>
<accession>A0A8T8K5C6</accession>
<dbReference type="PANTHER" id="PTHR43785">
    <property type="entry name" value="GAMMA-GLUTAMYLPUTRESCINE SYNTHETASE"/>
    <property type="match status" value="1"/>
</dbReference>
<dbReference type="GO" id="GO:0004356">
    <property type="term" value="F:glutamine synthetase activity"/>
    <property type="evidence" value="ECO:0007669"/>
    <property type="project" value="InterPro"/>
</dbReference>
<dbReference type="InterPro" id="IPR014746">
    <property type="entry name" value="Gln_synth/guanido_kin_cat_dom"/>
</dbReference>
<evidence type="ECO:0000313" key="5">
    <source>
        <dbReference type="EMBL" id="QUH23786.1"/>
    </source>
</evidence>
<evidence type="ECO:0000313" key="6">
    <source>
        <dbReference type="Proteomes" id="UP000681041"/>
    </source>
</evidence>
<sequence length="448" mass="50278">MNSGKGKLEKNIGEDGEFIRILWCDNANIIRGKALYVNKENISQKMPLKVGISSGQQGVPVMYDQVIESSLLTPVGEIELEADLQTLNPLPYAPGNFRAMGDMNLNGKNWEYCPRGFLKRMIAKLFKMGISIKASFENEFYLLDLEESKDILPREKTPFASTYSLDLNQEFIRDVVYALHKQDMMVEQYYSESGPGQQEITIKFQEALGAADNQIAFRETVKAIALQKGMIASFLPKLFPQESGSGCHLHLSLWKNDKNISGSSDDAYGLSTEGKYFIAGVLHHLPALMGISTPTTNSYHRIKPHTWSGAFGCWGIDNREAAIRVISEKDNFVKHFEIKTVDASSNPYLALGAVIFAGYDGIKNKMTLPEPVQQDPGTLSSDERSIKGIRTLPTHLDQALSYLEKDRYLMDALGSKLSQAYLAVKKAEFEYFKDLSHQEEVEILRDKF</sequence>
<dbReference type="SUPFAM" id="SSF55931">
    <property type="entry name" value="Glutamine synthetase/guanido kinase"/>
    <property type="match status" value="1"/>
</dbReference>
<feature type="domain" description="GS catalytic" evidence="4">
    <location>
        <begin position="114"/>
        <end position="448"/>
    </location>
</feature>
<dbReference type="KEGG" id="meme:HYG87_08445"/>
<comment type="similarity">
    <text evidence="2 3">Belongs to the glutamine synthetase family.</text>
</comment>
<evidence type="ECO:0000256" key="2">
    <source>
        <dbReference type="PROSITE-ProRule" id="PRU01331"/>
    </source>
</evidence>
<dbReference type="GeneID" id="64820788"/>
<dbReference type="PROSITE" id="PS51987">
    <property type="entry name" value="GS_CATALYTIC"/>
    <property type="match status" value="1"/>
</dbReference>
<dbReference type="Gene3D" id="3.30.590.10">
    <property type="entry name" value="Glutamine synthetase/guanido kinase, catalytic domain"/>
    <property type="match status" value="1"/>
</dbReference>
<evidence type="ECO:0000259" key="4">
    <source>
        <dbReference type="PROSITE" id="PS51987"/>
    </source>
</evidence>
<dbReference type="GO" id="GO:0006542">
    <property type="term" value="P:glutamine biosynthetic process"/>
    <property type="evidence" value="ECO:0007669"/>
    <property type="project" value="InterPro"/>
</dbReference>
<reference evidence="5" key="1">
    <citation type="submission" date="2020-07" db="EMBL/GenBank/DDBJ databases">
        <title>Methanobacterium. sp. MethCan genome.</title>
        <authorList>
            <person name="Postec A."/>
            <person name="Quemeneur M."/>
        </authorList>
    </citation>
    <scope>NUCLEOTIDE SEQUENCE</scope>
    <source>
        <strain evidence="5">MethCAN</strain>
    </source>
</reference>
<dbReference type="Gene3D" id="3.10.20.70">
    <property type="entry name" value="Glutamine synthetase, N-terminal domain"/>
    <property type="match status" value="1"/>
</dbReference>
<organism evidence="5 6">
    <name type="scientific">Methanobacterium alkalithermotolerans</name>
    <dbReference type="NCBI Taxonomy" id="2731220"/>
    <lineage>
        <taxon>Archaea</taxon>
        <taxon>Methanobacteriati</taxon>
        <taxon>Methanobacteriota</taxon>
        <taxon>Methanomada group</taxon>
        <taxon>Methanobacteria</taxon>
        <taxon>Methanobacteriales</taxon>
        <taxon>Methanobacteriaceae</taxon>
        <taxon>Methanobacterium</taxon>
    </lineage>
</organism>
<dbReference type="OrthoDB" id="36124at2157"/>
<dbReference type="EMBL" id="CP058560">
    <property type="protein sequence ID" value="QUH23786.1"/>
    <property type="molecule type" value="Genomic_DNA"/>
</dbReference>
<dbReference type="InterPro" id="IPR008146">
    <property type="entry name" value="Gln_synth_cat_dom"/>
</dbReference>
<dbReference type="RefSeq" id="WP_211532742.1">
    <property type="nucleotide sequence ID" value="NZ_CP058560.1"/>
</dbReference>
<dbReference type="Pfam" id="PF00120">
    <property type="entry name" value="Gln-synt_C"/>
    <property type="match status" value="1"/>
</dbReference>
<proteinExistence type="inferred from homology"/>
<keyword evidence="6" id="KW-1185">Reference proteome</keyword>
<evidence type="ECO:0000256" key="1">
    <source>
        <dbReference type="ARBA" id="ARBA00022598"/>
    </source>
</evidence>
<dbReference type="Proteomes" id="UP000681041">
    <property type="component" value="Chromosome"/>
</dbReference>
<keyword evidence="1" id="KW-0436">Ligase</keyword>
<dbReference type="InterPro" id="IPR036651">
    <property type="entry name" value="Gln_synt_N_sf"/>
</dbReference>
<evidence type="ECO:0000256" key="3">
    <source>
        <dbReference type="RuleBase" id="RU000384"/>
    </source>
</evidence>
<protein>
    <submittedName>
        <fullName evidence="5">Glutamine synthetase</fullName>
    </submittedName>
</protein>
<dbReference type="AlphaFoldDB" id="A0A8T8K5C6"/>
<name>A0A8T8K5C6_9EURY</name>
<dbReference type="SMART" id="SM01230">
    <property type="entry name" value="Gln-synt_C"/>
    <property type="match status" value="1"/>
</dbReference>